<proteinExistence type="predicted"/>
<reference evidence="2 3" key="1">
    <citation type="submission" date="2019-04" db="EMBL/GenBank/DDBJ databases">
        <title>Deinococcus metalilatus MA1002 mutant No.5.</title>
        <authorList>
            <person name="Park W."/>
            <person name="Park C."/>
        </authorList>
    </citation>
    <scope>NUCLEOTIDE SEQUENCE [LARGE SCALE GENOMIC DNA]</scope>
    <source>
        <strain evidence="2 3">MA1002-m5</strain>
    </source>
</reference>
<comment type="caution">
    <text evidence="2">The sequence shown here is derived from an EMBL/GenBank/DDBJ whole genome shotgun (WGS) entry which is preliminary data.</text>
</comment>
<evidence type="ECO:0000313" key="4">
    <source>
        <dbReference type="Proteomes" id="UP000536909"/>
    </source>
</evidence>
<reference evidence="1 4" key="2">
    <citation type="submission" date="2020-08" db="EMBL/GenBank/DDBJ databases">
        <title>Genomic Encyclopedia of Type Strains, Phase IV (KMG-IV): sequencing the most valuable type-strain genomes for metagenomic binning, comparative biology and taxonomic classification.</title>
        <authorList>
            <person name="Goeker M."/>
        </authorList>
    </citation>
    <scope>NUCLEOTIDE SEQUENCE [LARGE SCALE GENOMIC DNA]</scope>
    <source>
        <strain evidence="1 4">DSM 105434</strain>
    </source>
</reference>
<dbReference type="EMBL" id="VBRC01000024">
    <property type="protein sequence ID" value="TLK21071.1"/>
    <property type="molecule type" value="Genomic_DNA"/>
</dbReference>
<dbReference type="RefSeq" id="WP_129118345.1">
    <property type="nucleotide sequence ID" value="NZ_BSUI01000015.1"/>
</dbReference>
<keyword evidence="4" id="KW-1185">Reference proteome</keyword>
<name>A0AAJ5JYK4_9DEIO</name>
<dbReference type="AlphaFoldDB" id="A0AAJ5JYK4"/>
<dbReference type="Proteomes" id="UP000308000">
    <property type="component" value="Unassembled WGS sequence"/>
</dbReference>
<evidence type="ECO:0000313" key="1">
    <source>
        <dbReference type="EMBL" id="MBB5295350.1"/>
    </source>
</evidence>
<gene>
    <name evidence="2" type="ORF">FCS05_19480</name>
    <name evidence="1" type="ORF">HNQ10_002179</name>
</gene>
<evidence type="ECO:0000313" key="3">
    <source>
        <dbReference type="Proteomes" id="UP000308000"/>
    </source>
</evidence>
<sequence length="308" mass="34127">MGDLNECGARRLYEVSRDHYAPALVAFAVRWLDDLAAQPDSVALCLGRDGIAPFVAARRLLRLASPRFRAVHPWRVQLAYLSRPLAAGATAQAEQAALLDRYLRALGAERGRPLVLVDVGVHGSIQDCLQQVYPGREVRGHYLVLRRRAGDRNGERKWGFLADLDVIPRPERDHPPSWPPPPGWDLGGVLRRGDPLFLQRRSIHLLEDLWNGVGAVAQTFRVSRGDGRVGVVRGQPCEGPDLPPVLPIPQADWRRLKRAALWGVADGVARGRRLDGAAPGLAAWFRELATPTPVDAYLTDALVRRDRH</sequence>
<protein>
    <submittedName>
        <fullName evidence="2">Uncharacterized protein</fullName>
    </submittedName>
</protein>
<organism evidence="2 3">
    <name type="scientific">Deinococcus metallilatus</name>
    <dbReference type="NCBI Taxonomy" id="1211322"/>
    <lineage>
        <taxon>Bacteria</taxon>
        <taxon>Thermotogati</taxon>
        <taxon>Deinococcota</taxon>
        <taxon>Deinococci</taxon>
        <taxon>Deinococcales</taxon>
        <taxon>Deinococcaceae</taxon>
        <taxon>Deinococcus</taxon>
    </lineage>
</organism>
<accession>A0AAJ5JYK4</accession>
<dbReference type="EMBL" id="JACHFV010000007">
    <property type="protein sequence ID" value="MBB5295350.1"/>
    <property type="molecule type" value="Genomic_DNA"/>
</dbReference>
<evidence type="ECO:0000313" key="2">
    <source>
        <dbReference type="EMBL" id="TLK21071.1"/>
    </source>
</evidence>
<dbReference type="Proteomes" id="UP000536909">
    <property type="component" value="Unassembled WGS sequence"/>
</dbReference>